<dbReference type="Pfam" id="PF01544">
    <property type="entry name" value="CorA"/>
    <property type="match status" value="1"/>
</dbReference>
<dbReference type="InterPro" id="IPR002523">
    <property type="entry name" value="MgTranspt_CorA/ZnTranspt_ZntB"/>
</dbReference>
<organism evidence="9 10">
    <name type="scientific">Byssothecium circinans</name>
    <dbReference type="NCBI Taxonomy" id="147558"/>
    <lineage>
        <taxon>Eukaryota</taxon>
        <taxon>Fungi</taxon>
        <taxon>Dikarya</taxon>
        <taxon>Ascomycota</taxon>
        <taxon>Pezizomycotina</taxon>
        <taxon>Dothideomycetes</taxon>
        <taxon>Pleosporomycetidae</taxon>
        <taxon>Pleosporales</taxon>
        <taxon>Massarineae</taxon>
        <taxon>Massarinaceae</taxon>
        <taxon>Byssothecium</taxon>
    </lineage>
</organism>
<dbReference type="AlphaFoldDB" id="A0A6A5TYP3"/>
<evidence type="ECO:0000256" key="6">
    <source>
        <dbReference type="SAM" id="MobiDB-lite"/>
    </source>
</evidence>
<dbReference type="GO" id="GO:0000287">
    <property type="term" value="F:magnesium ion binding"/>
    <property type="evidence" value="ECO:0007669"/>
    <property type="project" value="TreeGrafter"/>
</dbReference>
<dbReference type="SUPFAM" id="SSF144083">
    <property type="entry name" value="Magnesium transport protein CorA, transmembrane region"/>
    <property type="match status" value="1"/>
</dbReference>
<evidence type="ECO:0000259" key="8">
    <source>
        <dbReference type="Pfam" id="PF25438"/>
    </source>
</evidence>
<comment type="subcellular location">
    <subcellularLocation>
        <location evidence="1">Cell membrane</location>
        <topology evidence="1">Multi-pass membrane protein</topology>
    </subcellularLocation>
</comment>
<protein>
    <recommendedName>
        <fullName evidence="8">DUF7896 domain-containing protein</fullName>
    </recommendedName>
</protein>
<evidence type="ECO:0000313" key="10">
    <source>
        <dbReference type="Proteomes" id="UP000800035"/>
    </source>
</evidence>
<dbReference type="PANTHER" id="PTHR46494:SF1">
    <property type="entry name" value="CORA FAMILY METAL ION TRANSPORTER (EUROFUNG)"/>
    <property type="match status" value="1"/>
</dbReference>
<dbReference type="GO" id="GO:0005886">
    <property type="term" value="C:plasma membrane"/>
    <property type="evidence" value="ECO:0007669"/>
    <property type="project" value="UniProtKB-SubCell"/>
</dbReference>
<feature type="region of interest" description="Disordered" evidence="6">
    <location>
        <begin position="300"/>
        <end position="321"/>
    </location>
</feature>
<evidence type="ECO:0000256" key="3">
    <source>
        <dbReference type="ARBA" id="ARBA00022989"/>
    </source>
</evidence>
<dbReference type="OrthoDB" id="5430750at2759"/>
<keyword evidence="10" id="KW-1185">Reference proteome</keyword>
<evidence type="ECO:0000256" key="5">
    <source>
        <dbReference type="SAM" id="Coils"/>
    </source>
</evidence>
<dbReference type="PANTHER" id="PTHR46494">
    <property type="entry name" value="CORA FAMILY METAL ION TRANSPORTER (EUROFUNG)"/>
    <property type="match status" value="1"/>
</dbReference>
<evidence type="ECO:0000256" key="4">
    <source>
        <dbReference type="ARBA" id="ARBA00023136"/>
    </source>
</evidence>
<gene>
    <name evidence="9" type="ORF">CC80DRAFT_491984</name>
</gene>
<dbReference type="InterPro" id="IPR045863">
    <property type="entry name" value="CorA_TM1_TM2"/>
</dbReference>
<feature type="transmembrane region" description="Helical" evidence="7">
    <location>
        <begin position="1067"/>
        <end position="1092"/>
    </location>
</feature>
<dbReference type="Gene3D" id="1.20.58.340">
    <property type="entry name" value="Magnesium transport protein CorA, transmembrane region"/>
    <property type="match status" value="1"/>
</dbReference>
<evidence type="ECO:0000256" key="2">
    <source>
        <dbReference type="ARBA" id="ARBA00022692"/>
    </source>
</evidence>
<dbReference type="GO" id="GO:0015087">
    <property type="term" value="F:cobalt ion transmembrane transporter activity"/>
    <property type="evidence" value="ECO:0007669"/>
    <property type="project" value="TreeGrafter"/>
</dbReference>
<feature type="coiled-coil region" evidence="5">
    <location>
        <begin position="1032"/>
        <end position="1059"/>
    </location>
</feature>
<proteinExistence type="predicted"/>
<name>A0A6A5TYP3_9PLEO</name>
<dbReference type="Proteomes" id="UP000800035">
    <property type="component" value="Unassembled WGS sequence"/>
</dbReference>
<keyword evidence="4 7" id="KW-0472">Membrane</keyword>
<sequence>MIVFQAPHGGPKRYQFLGNFTFSLKQFNVADARRFTNHEGKYAMNMTCFEDSSISSGAGQSQLQWLHMQRKRMNLGEFRDFAWKAPNLSAELRVLVLQLFEKLQTSNKTKFFDGHRMDPGTVLQCNGSTEQTSDQANLSVTFLCFPYLSLRQKSLPMDHSEQTYPIRTLSQTLYPHEPAMGRTSPPAFCKGLPKSVTGILYVPHLWAVVIGSRYLLTCSECNVSGLTGNSIVLAMRPSPIVQNSQEQGTTTTPFSISHRPAVDLDIHRGSEARTAGQSILVEQQALNLVPGNNAAQLNEQSSSLAHPVPGSPSQGRSCYNSAHSTRRLRMRMTNMRRSEPSDHGLSDEKGADLTSQKVKEDTNLLFYDIRMELKSAINSRFHGKEKPFYEMFILSTEPHAQQSAYYSTYVHEVRELVGLQKDLAHLQRQRHSEIMHQLEQGKRVAKVLEALEELETQNQELPEFDFRKHQNHRDDILRTLDLEDRSLKTAIRHLADTIESAFRLVGEIMDRKLHFLPSKESAVVDHGGTAENRATSLPFLVWGHSMPPLEPGFAFHRPEDAEIHAKRAELNHILPILDAIDRSILSQRFASYSQIRETDIQQIRLTIANRFSELATRKHDAKLMERPSWLGRFDTTTSMGSLDWMLNNVASSNYTPFLTLEILTTMNKVVDAFDSFLALFVPSKHKHRVMSKAWGAIKTTLQIVVIAAEEAEPHRQAAYVIRHTARDTTGNSTSIKNLPGLVNCSSCQSSSTYRTTRKAVEHLRREHQAGESGLDDLSWFDWICTVDQLRRDSKNERHLFFLQTCLSHLEELCDGAKKFHAAVTTDGHRKSEELSLPRHLVRCLEGTISFILQAAVSIANLKNVQQGSLPLLHFQQAPSYMHYALHELTNLARAAQQSLADAEKAFSLPNTESGMVDMSPASPEFLVALICQNLRRRRVVEGLDSEVNGLYQAYTSRLKYQVHKYPRKRLLREIHDLQDELTAVTWVNEWQQDAYSRFAEVMNPRIYRPSTAKIPIDFVAVRRFLRSEYRSLRAVSAELEALDNAARMLRDQLKESMEILEEDHGKAIMVFTTITTIFLPLSFVTSFFGMNTVDIRDTNRTQRFFWVIAVPVTASIVGIAVFIAYYGGQLYDMASIALQQLREDTSHEKIRLASAGQELFRRIEEKEVVKPQSLRQRLLWKRKERASADLLP</sequence>
<evidence type="ECO:0000256" key="1">
    <source>
        <dbReference type="ARBA" id="ARBA00004651"/>
    </source>
</evidence>
<keyword evidence="3 7" id="KW-1133">Transmembrane helix</keyword>
<dbReference type="InterPro" id="IPR057218">
    <property type="entry name" value="DUF7896"/>
</dbReference>
<accession>A0A6A5TYP3</accession>
<dbReference type="GO" id="GO:0015095">
    <property type="term" value="F:magnesium ion transmembrane transporter activity"/>
    <property type="evidence" value="ECO:0007669"/>
    <property type="project" value="TreeGrafter"/>
</dbReference>
<feature type="domain" description="DUF7896" evidence="8">
    <location>
        <begin position="718"/>
        <end position="767"/>
    </location>
</feature>
<feature type="transmembrane region" description="Helical" evidence="7">
    <location>
        <begin position="1104"/>
        <end position="1126"/>
    </location>
</feature>
<dbReference type="GO" id="GO:0050897">
    <property type="term" value="F:cobalt ion binding"/>
    <property type="evidence" value="ECO:0007669"/>
    <property type="project" value="TreeGrafter"/>
</dbReference>
<feature type="compositionally biased region" description="Polar residues" evidence="6">
    <location>
        <begin position="311"/>
        <end position="321"/>
    </location>
</feature>
<keyword evidence="5" id="KW-0175">Coiled coil</keyword>
<evidence type="ECO:0000313" key="9">
    <source>
        <dbReference type="EMBL" id="KAF1957180.1"/>
    </source>
</evidence>
<dbReference type="Pfam" id="PF25438">
    <property type="entry name" value="DUF7896"/>
    <property type="match status" value="1"/>
</dbReference>
<evidence type="ECO:0000256" key="7">
    <source>
        <dbReference type="SAM" id="Phobius"/>
    </source>
</evidence>
<reference evidence="9" key="1">
    <citation type="journal article" date="2020" name="Stud. Mycol.">
        <title>101 Dothideomycetes genomes: a test case for predicting lifestyles and emergence of pathogens.</title>
        <authorList>
            <person name="Haridas S."/>
            <person name="Albert R."/>
            <person name="Binder M."/>
            <person name="Bloem J."/>
            <person name="Labutti K."/>
            <person name="Salamov A."/>
            <person name="Andreopoulos B."/>
            <person name="Baker S."/>
            <person name="Barry K."/>
            <person name="Bills G."/>
            <person name="Bluhm B."/>
            <person name="Cannon C."/>
            <person name="Castanera R."/>
            <person name="Culley D."/>
            <person name="Daum C."/>
            <person name="Ezra D."/>
            <person name="Gonzalez J."/>
            <person name="Henrissat B."/>
            <person name="Kuo A."/>
            <person name="Liang C."/>
            <person name="Lipzen A."/>
            <person name="Lutzoni F."/>
            <person name="Magnuson J."/>
            <person name="Mondo S."/>
            <person name="Nolan M."/>
            <person name="Ohm R."/>
            <person name="Pangilinan J."/>
            <person name="Park H.-J."/>
            <person name="Ramirez L."/>
            <person name="Alfaro M."/>
            <person name="Sun H."/>
            <person name="Tritt A."/>
            <person name="Yoshinaga Y."/>
            <person name="Zwiers L.-H."/>
            <person name="Turgeon B."/>
            <person name="Goodwin S."/>
            <person name="Spatafora J."/>
            <person name="Crous P."/>
            <person name="Grigoriev I."/>
        </authorList>
    </citation>
    <scope>NUCLEOTIDE SEQUENCE</scope>
    <source>
        <strain evidence="9">CBS 675.92</strain>
    </source>
</reference>
<dbReference type="EMBL" id="ML976990">
    <property type="protein sequence ID" value="KAF1957180.1"/>
    <property type="molecule type" value="Genomic_DNA"/>
</dbReference>
<keyword evidence="2 7" id="KW-0812">Transmembrane</keyword>